<dbReference type="EMBL" id="JACIIK010000004">
    <property type="protein sequence ID" value="MBB6201554.1"/>
    <property type="molecule type" value="Genomic_DNA"/>
</dbReference>
<reference evidence="1 2" key="1">
    <citation type="submission" date="2020-08" db="EMBL/GenBank/DDBJ databases">
        <title>Genomic Encyclopedia of Type Strains, Phase IV (KMG-V): Genome sequencing to study the core and pangenomes of soil and plant-associated prokaryotes.</title>
        <authorList>
            <person name="Whitman W."/>
        </authorList>
    </citation>
    <scope>NUCLEOTIDE SEQUENCE [LARGE SCALE GENOMIC DNA]</scope>
    <source>
        <strain evidence="1 2">SEMIA 4013</strain>
    </source>
</reference>
<gene>
    <name evidence="1" type="ORF">GGD69_002407</name>
</gene>
<sequence>MDSGANEARLARSRGSGGVRALENGAKFHWHDKLNNFSAASSC</sequence>
<protein>
    <submittedName>
        <fullName evidence="1">Uncharacterized protein</fullName>
    </submittedName>
</protein>
<name>A0AAW3UT02_9BURK</name>
<evidence type="ECO:0000313" key="2">
    <source>
        <dbReference type="Proteomes" id="UP000518681"/>
    </source>
</evidence>
<organism evidence="1 2">
    <name type="scientific">Paraburkholderia fungorum</name>
    <dbReference type="NCBI Taxonomy" id="134537"/>
    <lineage>
        <taxon>Bacteria</taxon>
        <taxon>Pseudomonadati</taxon>
        <taxon>Pseudomonadota</taxon>
        <taxon>Betaproteobacteria</taxon>
        <taxon>Burkholderiales</taxon>
        <taxon>Burkholderiaceae</taxon>
        <taxon>Paraburkholderia</taxon>
    </lineage>
</organism>
<dbReference type="AlphaFoldDB" id="A0AAW3UT02"/>
<dbReference type="Proteomes" id="UP000518681">
    <property type="component" value="Unassembled WGS sequence"/>
</dbReference>
<evidence type="ECO:0000313" key="1">
    <source>
        <dbReference type="EMBL" id="MBB6201554.1"/>
    </source>
</evidence>
<proteinExistence type="predicted"/>
<comment type="caution">
    <text evidence="1">The sequence shown here is derived from an EMBL/GenBank/DDBJ whole genome shotgun (WGS) entry which is preliminary data.</text>
</comment>
<accession>A0AAW3UT02</accession>